<comment type="similarity">
    <text evidence="1">Belongs to the RelA/SpoT family.</text>
</comment>
<feature type="region of interest" description="Disordered" evidence="2">
    <location>
        <begin position="68"/>
        <end position="92"/>
    </location>
</feature>
<sequence>MAAAYSVPTQGFYLATSPLTRSTPIPFGTKRVSSGRSSGPAPNGSRVSGAGALDGFVAPSAEDFQRYSLSTSGRRRSVASSSPKDLPKSQSAAQASAPAVTFGFSVGSATAFSETAFGFSARSIGTSSAQRGLLSRALSSEVTKEHDVLPAPLPSLPAAADPSVFFPGIPLDLLRKAQAKHAVFSNELVVNAYGLAARAHQSQFRKNGDSLLSHCVQVAETLAGLGLDAETVAAGLLHECLASDMFRSQIEEFMPMSVVNVLDRVNTISEMSRLYRQHNGSGSFTEETFRRMLVAMEDVKAVLVKLADRIHNMRTIRVLPIERQEALARETLEVYSVVANRLGVWCLKAELEDLAFSVLHPEEYTWLKGAVGSRQDPAALEATINKIKLELQEQGVAYEDISGRPKNLYGIYSKLQKDGKPLTSESLDSIYDLMALRVIVSSKHECYTALRGVQSAYRCMPERSKDFIKDIKKPNGYQSLHETVYGEGGVPVEVQIRTHKMHYIAEYGFAAHWKYKEKLDSEDQWLEKETQYKRWLTHYKLGVHDKKVRPHGSPPTDSSLTSLGVAYLDAPEEKQGELLDPFLRHHRFKLQVPAKTEVSVLLQTCDGVETKDYPLGTTADQLWRELGLGAQPGFALTVNNRLPAGEAALQSGDIVQVQPLATVLSRSSFDRPASAGWSLAAVAEEDDEDLAAPADSSPDGLSTGFERSYGGEFGLGELEVYGRDGLHTTLQLGAPSRSSAQLAGL</sequence>
<feature type="region of interest" description="Disordered" evidence="2">
    <location>
        <begin position="686"/>
        <end position="705"/>
    </location>
</feature>
<dbReference type="InterPro" id="IPR007685">
    <property type="entry name" value="RelA_SpoT"/>
</dbReference>
<feature type="domain" description="RelA/SpoT" evidence="4">
    <location>
        <begin position="403"/>
        <end position="519"/>
    </location>
</feature>
<evidence type="ECO:0000256" key="2">
    <source>
        <dbReference type="SAM" id="MobiDB-lite"/>
    </source>
</evidence>
<evidence type="ECO:0000259" key="4">
    <source>
        <dbReference type="SMART" id="SM00954"/>
    </source>
</evidence>
<dbReference type="InterPro" id="IPR043519">
    <property type="entry name" value="NT_sf"/>
</dbReference>
<evidence type="ECO:0000313" key="5">
    <source>
        <dbReference type="EMBL" id="KXZ51474.1"/>
    </source>
</evidence>
<dbReference type="Gene3D" id="3.30.460.10">
    <property type="entry name" value="Beta Polymerase, domain 2"/>
    <property type="match status" value="1"/>
</dbReference>
<dbReference type="PANTHER" id="PTHR21262:SF31">
    <property type="entry name" value="GTP PYROPHOSPHOKINASE"/>
    <property type="match status" value="1"/>
</dbReference>
<dbReference type="CDD" id="cd05399">
    <property type="entry name" value="NT_Rel-Spo_like"/>
    <property type="match status" value="1"/>
</dbReference>
<dbReference type="SUPFAM" id="SSF81301">
    <property type="entry name" value="Nucleotidyltransferase"/>
    <property type="match status" value="1"/>
</dbReference>
<dbReference type="Pfam" id="PF04607">
    <property type="entry name" value="RelA_SpoT"/>
    <property type="match status" value="1"/>
</dbReference>
<gene>
    <name evidence="5" type="ORF">GPECTOR_12g437</name>
</gene>
<reference evidence="6" key="1">
    <citation type="journal article" date="2016" name="Nat. Commun.">
        <title>The Gonium pectorale genome demonstrates co-option of cell cycle regulation during the evolution of multicellularity.</title>
        <authorList>
            <person name="Hanschen E.R."/>
            <person name="Marriage T.N."/>
            <person name="Ferris P.J."/>
            <person name="Hamaji T."/>
            <person name="Toyoda A."/>
            <person name="Fujiyama A."/>
            <person name="Neme R."/>
            <person name="Noguchi H."/>
            <person name="Minakuchi Y."/>
            <person name="Suzuki M."/>
            <person name="Kawai-Toyooka H."/>
            <person name="Smith D.R."/>
            <person name="Sparks H."/>
            <person name="Anderson J."/>
            <person name="Bakaric R."/>
            <person name="Luria V."/>
            <person name="Karger A."/>
            <person name="Kirschner M.W."/>
            <person name="Durand P.M."/>
            <person name="Michod R.E."/>
            <person name="Nozaki H."/>
            <person name="Olson B.J."/>
        </authorList>
    </citation>
    <scope>NUCLEOTIDE SEQUENCE [LARGE SCALE GENOMIC DNA]</scope>
    <source>
        <strain evidence="6">NIES-2863</strain>
    </source>
</reference>
<dbReference type="GO" id="GO:0015969">
    <property type="term" value="P:guanosine tetraphosphate metabolic process"/>
    <property type="evidence" value="ECO:0007669"/>
    <property type="project" value="InterPro"/>
</dbReference>
<evidence type="ECO:0000259" key="3">
    <source>
        <dbReference type="SMART" id="SM00471"/>
    </source>
</evidence>
<dbReference type="InterPro" id="IPR003607">
    <property type="entry name" value="HD/PDEase_dom"/>
</dbReference>
<evidence type="ECO:0000313" key="6">
    <source>
        <dbReference type="Proteomes" id="UP000075714"/>
    </source>
</evidence>
<protein>
    <submittedName>
        <fullName evidence="5">Uncharacterized protein</fullName>
    </submittedName>
</protein>
<feature type="compositionally biased region" description="Polar residues" evidence="2">
    <location>
        <begin position="68"/>
        <end position="83"/>
    </location>
</feature>
<evidence type="ECO:0000256" key="1">
    <source>
        <dbReference type="ARBA" id="ARBA00007476"/>
    </source>
</evidence>
<dbReference type="Pfam" id="PF13328">
    <property type="entry name" value="HD_4"/>
    <property type="match status" value="1"/>
</dbReference>
<dbReference type="SMART" id="SM00471">
    <property type="entry name" value="HDc"/>
    <property type="match status" value="1"/>
</dbReference>
<comment type="caution">
    <text evidence="5">The sequence shown here is derived from an EMBL/GenBank/DDBJ whole genome shotgun (WGS) entry which is preliminary data.</text>
</comment>
<dbReference type="Gene3D" id="1.10.3210.10">
    <property type="entry name" value="Hypothetical protein af1432"/>
    <property type="match status" value="1"/>
</dbReference>
<name>A0A150GNT7_GONPE</name>
<proteinExistence type="inferred from homology"/>
<dbReference type="FunFam" id="1.10.3210.10:FF:000001">
    <property type="entry name" value="GTP pyrophosphokinase RelA"/>
    <property type="match status" value="1"/>
</dbReference>
<dbReference type="STRING" id="33097.A0A150GNT7"/>
<dbReference type="OrthoDB" id="430679at2759"/>
<feature type="region of interest" description="Disordered" evidence="2">
    <location>
        <begin position="17"/>
        <end position="52"/>
    </location>
</feature>
<accession>A0A150GNT7</accession>
<dbReference type="EMBL" id="LSYV01000013">
    <property type="protein sequence ID" value="KXZ51474.1"/>
    <property type="molecule type" value="Genomic_DNA"/>
</dbReference>
<dbReference type="Proteomes" id="UP000075714">
    <property type="component" value="Unassembled WGS sequence"/>
</dbReference>
<feature type="domain" description="HD/PDEase" evidence="3">
    <location>
        <begin position="207"/>
        <end position="322"/>
    </location>
</feature>
<dbReference type="SMART" id="SM00954">
    <property type="entry name" value="RelA_SpoT"/>
    <property type="match status" value="1"/>
</dbReference>
<dbReference type="PANTHER" id="PTHR21262">
    <property type="entry name" value="GUANOSINE-3',5'-BIS DIPHOSPHATE 3'-PYROPHOSPHOHYDROLASE"/>
    <property type="match status" value="1"/>
</dbReference>
<dbReference type="AlphaFoldDB" id="A0A150GNT7"/>
<keyword evidence="6" id="KW-1185">Reference proteome</keyword>
<organism evidence="5 6">
    <name type="scientific">Gonium pectorale</name>
    <name type="common">Green alga</name>
    <dbReference type="NCBI Taxonomy" id="33097"/>
    <lineage>
        <taxon>Eukaryota</taxon>
        <taxon>Viridiplantae</taxon>
        <taxon>Chlorophyta</taxon>
        <taxon>core chlorophytes</taxon>
        <taxon>Chlorophyceae</taxon>
        <taxon>CS clade</taxon>
        <taxon>Chlamydomonadales</taxon>
        <taxon>Volvocaceae</taxon>
        <taxon>Gonium</taxon>
    </lineage>
</organism>
<dbReference type="SUPFAM" id="SSF109604">
    <property type="entry name" value="HD-domain/PDEase-like"/>
    <property type="match status" value="1"/>
</dbReference>
<dbReference type="GO" id="GO:0009507">
    <property type="term" value="C:chloroplast"/>
    <property type="evidence" value="ECO:0007669"/>
    <property type="project" value="TreeGrafter"/>
</dbReference>